<comment type="caution">
    <text evidence="2">The sequence shown here is derived from an EMBL/GenBank/DDBJ whole genome shotgun (WGS) entry which is preliminary data.</text>
</comment>
<proteinExistence type="predicted"/>
<feature type="transmembrane region" description="Helical" evidence="1">
    <location>
        <begin position="58"/>
        <end position="75"/>
    </location>
</feature>
<keyword evidence="1" id="KW-0472">Membrane</keyword>
<gene>
    <name evidence="2" type="ORF">ISN45_Aa03g038740</name>
</gene>
<keyword evidence="1" id="KW-0812">Transmembrane</keyword>
<keyword evidence="3" id="KW-1185">Reference proteome</keyword>
<protein>
    <recommendedName>
        <fullName evidence="4">Transmembrane protein</fullName>
    </recommendedName>
</protein>
<reference evidence="2 3" key="1">
    <citation type="submission" date="2020-12" db="EMBL/GenBank/DDBJ databases">
        <title>Concerted genomic and epigenomic changes stabilize Arabidopsis allopolyploids.</title>
        <authorList>
            <person name="Chen Z."/>
        </authorList>
    </citation>
    <scope>NUCLEOTIDE SEQUENCE [LARGE SCALE GENOMIC DNA]</scope>
    <source>
        <strain evidence="2">Allo738</strain>
        <tissue evidence="2">Leaf</tissue>
    </source>
</reference>
<dbReference type="AlphaFoldDB" id="A0A8T2B317"/>
<sequence>MLLLVARLGMLRLRISSANTNKVGSKMCFVYKFVCSLLRLEFSEIACDIMISLYLERGFFFLWIFSLMFMLDFVLKESKIELIYCFGYACVNAVLVFIFSTLFLGV</sequence>
<dbReference type="Proteomes" id="UP000694240">
    <property type="component" value="Chromosome 8"/>
</dbReference>
<evidence type="ECO:0000313" key="2">
    <source>
        <dbReference type="EMBL" id="KAG7579755.1"/>
    </source>
</evidence>
<name>A0A8T2B317_9BRAS</name>
<evidence type="ECO:0000313" key="3">
    <source>
        <dbReference type="Proteomes" id="UP000694240"/>
    </source>
</evidence>
<evidence type="ECO:0000256" key="1">
    <source>
        <dbReference type="SAM" id="Phobius"/>
    </source>
</evidence>
<dbReference type="EMBL" id="JAEFBK010000008">
    <property type="protein sequence ID" value="KAG7579755.1"/>
    <property type="molecule type" value="Genomic_DNA"/>
</dbReference>
<accession>A0A8T2B317</accession>
<feature type="transmembrane region" description="Helical" evidence="1">
    <location>
        <begin position="82"/>
        <end position="104"/>
    </location>
</feature>
<organism evidence="2 3">
    <name type="scientific">Arabidopsis thaliana x Arabidopsis arenosa</name>
    <dbReference type="NCBI Taxonomy" id="1240361"/>
    <lineage>
        <taxon>Eukaryota</taxon>
        <taxon>Viridiplantae</taxon>
        <taxon>Streptophyta</taxon>
        <taxon>Embryophyta</taxon>
        <taxon>Tracheophyta</taxon>
        <taxon>Spermatophyta</taxon>
        <taxon>Magnoliopsida</taxon>
        <taxon>eudicotyledons</taxon>
        <taxon>Gunneridae</taxon>
        <taxon>Pentapetalae</taxon>
        <taxon>rosids</taxon>
        <taxon>malvids</taxon>
        <taxon>Brassicales</taxon>
        <taxon>Brassicaceae</taxon>
        <taxon>Camelineae</taxon>
        <taxon>Arabidopsis</taxon>
    </lineage>
</organism>
<keyword evidence="1" id="KW-1133">Transmembrane helix</keyword>
<evidence type="ECO:0008006" key="4">
    <source>
        <dbReference type="Google" id="ProtNLM"/>
    </source>
</evidence>